<organism evidence="1 2">
    <name type="scientific">Mycolicibacterium fluoranthenivorans</name>
    <dbReference type="NCBI Taxonomy" id="258505"/>
    <lineage>
        <taxon>Bacteria</taxon>
        <taxon>Bacillati</taxon>
        <taxon>Actinomycetota</taxon>
        <taxon>Actinomycetes</taxon>
        <taxon>Mycobacteriales</taxon>
        <taxon>Mycobacteriaceae</taxon>
        <taxon>Mycolicibacterium</taxon>
    </lineage>
</organism>
<reference evidence="2" key="1">
    <citation type="submission" date="2016-10" db="EMBL/GenBank/DDBJ databases">
        <authorList>
            <person name="Varghese N."/>
            <person name="Submissions S."/>
        </authorList>
    </citation>
    <scope>NUCLEOTIDE SEQUENCE [LARGE SCALE GENOMIC DNA]</scope>
    <source>
        <strain evidence="2">UNC267MFSha1.1M11</strain>
    </source>
</reference>
<evidence type="ECO:0000313" key="1">
    <source>
        <dbReference type="EMBL" id="SCX05974.1"/>
    </source>
</evidence>
<evidence type="ECO:0000313" key="2">
    <source>
        <dbReference type="Proteomes" id="UP000199707"/>
    </source>
</evidence>
<dbReference type="Proteomes" id="UP000199707">
    <property type="component" value="Unassembled WGS sequence"/>
</dbReference>
<dbReference type="EMBL" id="FMUB01000002">
    <property type="protein sequence ID" value="SCX05974.1"/>
    <property type="molecule type" value="Genomic_DNA"/>
</dbReference>
<name>A0A1G4VFD4_9MYCO</name>
<dbReference type="STRING" id="1502745.SAMN02799620_00790"/>
<gene>
    <name evidence="1" type="ORF">SAMN02799620_00790</name>
</gene>
<protein>
    <submittedName>
        <fullName evidence="1">Uncharacterized protein</fullName>
    </submittedName>
</protein>
<dbReference type="RefSeq" id="WP_090354044.1">
    <property type="nucleotide sequence ID" value="NZ_FMUB01000002.1"/>
</dbReference>
<accession>A0A1G4VFD4</accession>
<proteinExistence type="predicted"/>
<dbReference type="AlphaFoldDB" id="A0A1G4VFD4"/>
<sequence length="81" mass="8307">MAPKPGFKRNAKTVEHILKKSPGLQAALRAAGARVAAQIPGAEIEEYETDRFVVGIKVPADAQARDGVATRAAGAAGLTPG</sequence>